<dbReference type="CDD" id="cd05247">
    <property type="entry name" value="UDP_G4E_1_SDR_e"/>
    <property type="match status" value="1"/>
</dbReference>
<keyword evidence="9" id="KW-1185">Reference proteome</keyword>
<dbReference type="Gene3D" id="3.90.25.10">
    <property type="entry name" value="UDP-galactose 4-epimerase, domain 1"/>
    <property type="match status" value="1"/>
</dbReference>
<comment type="similarity">
    <text evidence="2 6">Belongs to the NAD(P)-dependent epimerase/dehydratase family.</text>
</comment>
<dbReference type="EMBL" id="JAFCIX010000390">
    <property type="protein sequence ID" value="KAH6592099.1"/>
    <property type="molecule type" value="Genomic_DNA"/>
</dbReference>
<comment type="subunit">
    <text evidence="6">Homodimer.</text>
</comment>
<dbReference type="EC" id="5.1.3.2" evidence="6"/>
<comment type="caution">
    <text evidence="8">The sequence shown here is derived from an EMBL/GenBank/DDBJ whole genome shotgun (WGS) entry which is preliminary data.</text>
</comment>
<dbReference type="SUPFAM" id="SSF51735">
    <property type="entry name" value="NAD(P)-binding Rossmann-fold domains"/>
    <property type="match status" value="1"/>
</dbReference>
<accession>A0ABQ8F4K2</accession>
<keyword evidence="3 6" id="KW-0520">NAD</keyword>
<dbReference type="Pfam" id="PF01370">
    <property type="entry name" value="Epimerase"/>
    <property type="match status" value="1"/>
</dbReference>
<dbReference type="InterPro" id="IPR036291">
    <property type="entry name" value="NAD(P)-bd_dom_sf"/>
</dbReference>
<sequence length="330" mass="36481">MKVLVCGGAGYIGSHLVREITKLPDYEVVVFDNMTKGHSVAVPAGIKLVRGDIRNQDDLESIFLSFKPDAVFHFSASIEVGESCADPLKYYDNNVCGTVKLLQVMQKHGTKFFVFSSTAALFGMPDRVPIHEFDTAVPKNPYGDTKLAVETMLKWCDEAWGLKNVCLRYFNACGADASGDIGEDHQPESHLIPIVLQVPRGMREKVFINGSDYNTPDGTCVRDYIHVTDLATAHIKALQHIVKTNTSDKFNLGSGKGYSVKEIINAARKVTGHPIPADLTDRRPGDPDTLIAASDRAETILGWKRQYNTIEEIVATAWNFHQKHPNGLDH</sequence>
<dbReference type="InterPro" id="IPR001509">
    <property type="entry name" value="Epimerase_deHydtase"/>
</dbReference>
<dbReference type="PANTHER" id="PTHR43725">
    <property type="entry name" value="UDP-GLUCOSE 4-EPIMERASE"/>
    <property type="match status" value="1"/>
</dbReference>
<dbReference type="InterPro" id="IPR005886">
    <property type="entry name" value="UDP_G4E"/>
</dbReference>
<evidence type="ECO:0000256" key="1">
    <source>
        <dbReference type="ARBA" id="ARBA00001911"/>
    </source>
</evidence>
<organism evidence="8 9">
    <name type="scientific">Batrachochytrium salamandrivorans</name>
    <dbReference type="NCBI Taxonomy" id="1357716"/>
    <lineage>
        <taxon>Eukaryota</taxon>
        <taxon>Fungi</taxon>
        <taxon>Fungi incertae sedis</taxon>
        <taxon>Chytridiomycota</taxon>
        <taxon>Chytridiomycota incertae sedis</taxon>
        <taxon>Chytridiomycetes</taxon>
        <taxon>Rhizophydiales</taxon>
        <taxon>Rhizophydiales incertae sedis</taxon>
        <taxon>Batrachochytrium</taxon>
    </lineage>
</organism>
<evidence type="ECO:0000256" key="4">
    <source>
        <dbReference type="ARBA" id="ARBA00023235"/>
    </source>
</evidence>
<comment type="cofactor">
    <cofactor evidence="1 6">
        <name>NAD(+)</name>
        <dbReference type="ChEBI" id="CHEBI:57540"/>
    </cofactor>
</comment>
<evidence type="ECO:0000259" key="7">
    <source>
        <dbReference type="Pfam" id="PF01370"/>
    </source>
</evidence>
<evidence type="ECO:0000313" key="8">
    <source>
        <dbReference type="EMBL" id="KAH6592099.1"/>
    </source>
</evidence>
<comment type="catalytic activity">
    <reaction evidence="6">
        <text>UDP-alpha-D-glucose = UDP-alpha-D-galactose</text>
        <dbReference type="Rhea" id="RHEA:22168"/>
        <dbReference type="ChEBI" id="CHEBI:58885"/>
        <dbReference type="ChEBI" id="CHEBI:66914"/>
        <dbReference type="EC" id="5.1.3.2"/>
    </reaction>
</comment>
<evidence type="ECO:0000313" key="9">
    <source>
        <dbReference type="Proteomes" id="UP001648503"/>
    </source>
</evidence>
<evidence type="ECO:0000256" key="2">
    <source>
        <dbReference type="ARBA" id="ARBA00007637"/>
    </source>
</evidence>
<dbReference type="PANTHER" id="PTHR43725:SF53">
    <property type="entry name" value="UDP-ARABINOSE 4-EPIMERASE 1"/>
    <property type="match status" value="1"/>
</dbReference>
<gene>
    <name evidence="8" type="ORF">BASA50_008245</name>
</gene>
<protein>
    <recommendedName>
        <fullName evidence="6">UDP-glucose 4-epimerase</fullName>
        <ecNumber evidence="6">5.1.3.2</ecNumber>
    </recommendedName>
</protein>
<name>A0ABQ8F4K2_9FUNG</name>
<dbReference type="NCBIfam" id="TIGR01179">
    <property type="entry name" value="galE"/>
    <property type="match status" value="1"/>
</dbReference>
<reference evidence="8 9" key="1">
    <citation type="submission" date="2021-02" db="EMBL/GenBank/DDBJ databases">
        <title>Variation within the Batrachochytrium salamandrivorans European outbreak.</title>
        <authorList>
            <person name="Kelly M."/>
            <person name="Pasmans F."/>
            <person name="Shea T.P."/>
            <person name="Munoz J.F."/>
            <person name="Carranza S."/>
            <person name="Cuomo C.A."/>
            <person name="Martel A."/>
        </authorList>
    </citation>
    <scope>NUCLEOTIDE SEQUENCE [LARGE SCALE GENOMIC DNA]</scope>
    <source>
        <strain evidence="8 9">AMFP18/2</strain>
    </source>
</reference>
<proteinExistence type="inferred from homology"/>
<comment type="pathway">
    <text evidence="6">Carbohydrate metabolism; galactose metabolism.</text>
</comment>
<keyword evidence="5 6" id="KW-0119">Carbohydrate metabolism</keyword>
<dbReference type="Gene3D" id="3.40.50.720">
    <property type="entry name" value="NAD(P)-binding Rossmann-like Domain"/>
    <property type="match status" value="1"/>
</dbReference>
<dbReference type="Proteomes" id="UP001648503">
    <property type="component" value="Unassembled WGS sequence"/>
</dbReference>
<evidence type="ECO:0000256" key="5">
    <source>
        <dbReference type="ARBA" id="ARBA00023277"/>
    </source>
</evidence>
<keyword evidence="4 6" id="KW-0413">Isomerase</keyword>
<evidence type="ECO:0000256" key="3">
    <source>
        <dbReference type="ARBA" id="ARBA00023027"/>
    </source>
</evidence>
<evidence type="ECO:0000256" key="6">
    <source>
        <dbReference type="RuleBase" id="RU366046"/>
    </source>
</evidence>
<feature type="domain" description="NAD-dependent epimerase/dehydratase" evidence="7">
    <location>
        <begin position="3"/>
        <end position="253"/>
    </location>
</feature>